<keyword evidence="5" id="KW-0472">Membrane</keyword>
<dbReference type="InterPro" id="IPR036034">
    <property type="entry name" value="PDZ_sf"/>
</dbReference>
<dbReference type="SUPFAM" id="SSF50156">
    <property type="entry name" value="PDZ domain-like"/>
    <property type="match status" value="1"/>
</dbReference>
<evidence type="ECO:0000256" key="2">
    <source>
        <dbReference type="ARBA" id="ARBA00022670"/>
    </source>
</evidence>
<dbReference type="HOGENOM" id="CLU_020120_5_0_9"/>
<dbReference type="InterPro" id="IPR009003">
    <property type="entry name" value="Peptidase_S1_PA"/>
</dbReference>
<feature type="domain" description="PDZ" evidence="6">
    <location>
        <begin position="350"/>
        <end position="442"/>
    </location>
</feature>
<dbReference type="PANTHER" id="PTHR22939:SF129">
    <property type="entry name" value="SERINE PROTEASE HTRA2, MITOCHONDRIAL"/>
    <property type="match status" value="1"/>
</dbReference>
<evidence type="ECO:0000256" key="1">
    <source>
        <dbReference type="ARBA" id="ARBA00010541"/>
    </source>
</evidence>
<name>D3AAC6_9FIRM</name>
<evidence type="ECO:0000256" key="3">
    <source>
        <dbReference type="ARBA" id="ARBA00022801"/>
    </source>
</evidence>
<accession>D3AAC6</accession>
<dbReference type="Pfam" id="PF13365">
    <property type="entry name" value="Trypsin_2"/>
    <property type="match status" value="1"/>
</dbReference>
<dbReference type="InterPro" id="IPR001940">
    <property type="entry name" value="Peptidase_S1C"/>
</dbReference>
<dbReference type="EMBL" id="ACIO01000032">
    <property type="protein sequence ID" value="EFD01226.1"/>
    <property type="molecule type" value="Genomic_DNA"/>
</dbReference>
<keyword evidence="5" id="KW-1133">Transmembrane helix</keyword>
<keyword evidence="3" id="KW-0378">Hydrolase</keyword>
<dbReference type="InterPro" id="IPR001478">
    <property type="entry name" value="PDZ"/>
</dbReference>
<dbReference type="PROSITE" id="PS50106">
    <property type="entry name" value="PDZ"/>
    <property type="match status" value="1"/>
</dbReference>
<reference evidence="7 8" key="1">
    <citation type="submission" date="2010-01" db="EMBL/GenBank/DDBJ databases">
        <authorList>
            <person name="Weinstock G."/>
            <person name="Sodergren E."/>
            <person name="Clifton S."/>
            <person name="Fulton L."/>
            <person name="Fulton B."/>
            <person name="Courtney L."/>
            <person name="Fronick C."/>
            <person name="Harrison M."/>
            <person name="Strong C."/>
            <person name="Farmer C."/>
            <person name="Delahaunty K."/>
            <person name="Markovic C."/>
            <person name="Hall O."/>
            <person name="Minx P."/>
            <person name="Tomlinson C."/>
            <person name="Mitreva M."/>
            <person name="Nelson J."/>
            <person name="Hou S."/>
            <person name="Wollam A."/>
            <person name="Pepin K.H."/>
            <person name="Johnson M."/>
            <person name="Bhonagiri V."/>
            <person name="Nash W.E."/>
            <person name="Warren W."/>
            <person name="Chinwalla A."/>
            <person name="Mardis E.R."/>
            <person name="Wilson R.K."/>
        </authorList>
    </citation>
    <scope>NUCLEOTIDE SEQUENCE [LARGE SCALE GENOMIC DNA]</scope>
    <source>
        <strain evidence="7 8">DSM 13479</strain>
    </source>
</reference>
<dbReference type="Pfam" id="PF13180">
    <property type="entry name" value="PDZ_2"/>
    <property type="match status" value="1"/>
</dbReference>
<feature type="transmembrane region" description="Helical" evidence="5">
    <location>
        <begin position="56"/>
        <end position="76"/>
    </location>
</feature>
<dbReference type="SMART" id="SM00228">
    <property type="entry name" value="PDZ"/>
    <property type="match status" value="1"/>
</dbReference>
<evidence type="ECO:0000313" key="8">
    <source>
        <dbReference type="Proteomes" id="UP000004968"/>
    </source>
</evidence>
<dbReference type="Gene3D" id="2.40.10.120">
    <property type="match status" value="1"/>
</dbReference>
<gene>
    <name evidence="7" type="ORF">CLOSTHATH_00548</name>
</gene>
<sequence>MHKTEKKRIIGLGLLQRRVCMPDKSGPDDKKTEPRRFISEKIVKQPRTKREIMRRAVALLLTAALFGIVAAVTFVVSRPVAEKYLGKETTRETTPVTIPKDDPEPSTTEETEPTQATTKESEPIEDLLESAMKKYPFSIDDLNTLYGNLRAVSLKAGKGIVTVHSVKTQTDWFNNPVENSGLYAGAVISSANEELLVLTPEGAVEAADSIRVAFSDGTEVQGTIRQTDKLSGMAIVSVPTAELGRALLEEVKAIELGNSYSVKQGDLVIAIGGPAGMVHSTCYGFVSYIAKNVQMTDGMTRIIYSDLKSNAATGTFLMNTTGQIIGWVTDEYKSEGSEDMTVAMAISDYKSILEKMSNGNAFPYFGIKGQEVSAVMNESGMPLGVYVVDVNADSPAYNAGIQCGDIITVMGGENIVTMKDFQVKLEASTPGEVLPVTVLRSGRDEYKEIEYQITIGAR</sequence>
<comment type="caution">
    <text evidence="7">The sequence shown here is derived from an EMBL/GenBank/DDBJ whole genome shotgun (WGS) entry which is preliminary data.</text>
</comment>
<proteinExistence type="inferred from homology"/>
<dbReference type="AlphaFoldDB" id="D3AAC6"/>
<dbReference type="GO" id="GO:0006508">
    <property type="term" value="P:proteolysis"/>
    <property type="evidence" value="ECO:0007669"/>
    <property type="project" value="UniProtKB-KW"/>
</dbReference>
<dbReference type="SUPFAM" id="SSF50494">
    <property type="entry name" value="Trypsin-like serine proteases"/>
    <property type="match status" value="1"/>
</dbReference>
<organism evidence="7 8">
    <name type="scientific">Hungatella hathewayi DSM 13479</name>
    <dbReference type="NCBI Taxonomy" id="566550"/>
    <lineage>
        <taxon>Bacteria</taxon>
        <taxon>Bacillati</taxon>
        <taxon>Bacillota</taxon>
        <taxon>Clostridia</taxon>
        <taxon>Lachnospirales</taxon>
        <taxon>Lachnospiraceae</taxon>
        <taxon>Hungatella</taxon>
    </lineage>
</organism>
<evidence type="ECO:0000256" key="5">
    <source>
        <dbReference type="SAM" id="Phobius"/>
    </source>
</evidence>
<protein>
    <submittedName>
        <fullName evidence="7">PDZ/DHR/GLGF domain protein</fullName>
    </submittedName>
</protein>
<keyword evidence="2" id="KW-0645">Protease</keyword>
<dbReference type="Proteomes" id="UP000004968">
    <property type="component" value="Unassembled WGS sequence"/>
</dbReference>
<dbReference type="GO" id="GO:0004252">
    <property type="term" value="F:serine-type endopeptidase activity"/>
    <property type="evidence" value="ECO:0007669"/>
    <property type="project" value="InterPro"/>
</dbReference>
<dbReference type="Gene3D" id="2.30.42.10">
    <property type="match status" value="1"/>
</dbReference>
<feature type="region of interest" description="Disordered" evidence="4">
    <location>
        <begin position="87"/>
        <end position="123"/>
    </location>
</feature>
<evidence type="ECO:0000313" key="7">
    <source>
        <dbReference type="EMBL" id="EFD01226.1"/>
    </source>
</evidence>
<dbReference type="PANTHER" id="PTHR22939">
    <property type="entry name" value="SERINE PROTEASE FAMILY S1C HTRA-RELATED"/>
    <property type="match status" value="1"/>
</dbReference>
<evidence type="ECO:0000259" key="6">
    <source>
        <dbReference type="PROSITE" id="PS50106"/>
    </source>
</evidence>
<evidence type="ECO:0000256" key="4">
    <source>
        <dbReference type="SAM" id="MobiDB-lite"/>
    </source>
</evidence>
<dbReference type="PRINTS" id="PR00834">
    <property type="entry name" value="PROTEASES2C"/>
</dbReference>
<keyword evidence="5" id="KW-0812">Transmembrane</keyword>
<comment type="similarity">
    <text evidence="1">Belongs to the peptidase S1C family.</text>
</comment>